<comment type="catalytic activity">
    <reaction evidence="2">
        <text>a 1,2-diacyl-sn-glycero-3-phospho-(1D-myo-inositol-3-phosphate) + H2O = a 1,2-diacyl-sn-glycero-3-phospho-(1D-myo-inositol) + phosphate</text>
        <dbReference type="Rhea" id="RHEA:12316"/>
        <dbReference type="ChEBI" id="CHEBI:15377"/>
        <dbReference type="ChEBI" id="CHEBI:43474"/>
        <dbReference type="ChEBI" id="CHEBI:57880"/>
        <dbReference type="ChEBI" id="CHEBI:58088"/>
        <dbReference type="EC" id="3.1.3.64"/>
    </reaction>
    <physiologicalReaction direction="left-to-right" evidence="2">
        <dbReference type="Rhea" id="RHEA:12317"/>
    </physiologicalReaction>
</comment>
<protein>
    <recommendedName>
        <fullName evidence="4">Phosphatidylinositol-3-phosphatase SAC1</fullName>
        <ecNumber evidence="1">3.1.3.64</ecNumber>
    </recommendedName>
    <alternativeName>
        <fullName evidence="6">Phosphatidylinositol-4-phosphate phosphatase</fullName>
    </alternativeName>
    <alternativeName>
        <fullName evidence="5">Suppressor of actin mutations 1-like protein</fullName>
    </alternativeName>
</protein>
<dbReference type="PANTHER" id="PTHR45662:SF2">
    <property type="entry name" value="PHOSPHATIDYLINOSITOL-3-PHOSPHATASE SAC1"/>
    <property type="match status" value="1"/>
</dbReference>
<evidence type="ECO:0000256" key="1">
    <source>
        <dbReference type="ARBA" id="ARBA00013038"/>
    </source>
</evidence>
<keyword evidence="7" id="KW-0812">Transmembrane</keyword>
<dbReference type="EMBL" id="UZAK01041287">
    <property type="protein sequence ID" value="VDP66425.1"/>
    <property type="molecule type" value="Genomic_DNA"/>
</dbReference>
<reference evidence="11" key="1">
    <citation type="submission" date="2016-06" db="UniProtKB">
        <authorList>
            <consortium name="WormBaseParasite"/>
        </authorList>
    </citation>
    <scope>IDENTIFICATION</scope>
</reference>
<evidence type="ECO:0000313" key="10">
    <source>
        <dbReference type="Proteomes" id="UP000279833"/>
    </source>
</evidence>
<dbReference type="PROSITE" id="PS50275">
    <property type="entry name" value="SAC"/>
    <property type="match status" value="1"/>
</dbReference>
<dbReference type="GO" id="GO:0046856">
    <property type="term" value="P:phosphatidylinositol dephosphorylation"/>
    <property type="evidence" value="ECO:0007669"/>
    <property type="project" value="TreeGrafter"/>
</dbReference>
<dbReference type="GO" id="GO:0005783">
    <property type="term" value="C:endoplasmic reticulum"/>
    <property type="evidence" value="ECO:0007669"/>
    <property type="project" value="TreeGrafter"/>
</dbReference>
<organism evidence="11">
    <name type="scientific">Schistosoma curassoni</name>
    <dbReference type="NCBI Taxonomy" id="6186"/>
    <lineage>
        <taxon>Eukaryota</taxon>
        <taxon>Metazoa</taxon>
        <taxon>Spiralia</taxon>
        <taxon>Lophotrochozoa</taxon>
        <taxon>Platyhelminthes</taxon>
        <taxon>Trematoda</taxon>
        <taxon>Digenea</taxon>
        <taxon>Strigeidida</taxon>
        <taxon>Schistosomatoidea</taxon>
        <taxon>Schistosomatidae</taxon>
        <taxon>Schistosoma</taxon>
    </lineage>
</organism>
<keyword evidence="7" id="KW-1133">Transmembrane helix</keyword>
<evidence type="ECO:0000313" key="11">
    <source>
        <dbReference type="WBParaSite" id="SCUD_0001863301-mRNA-1"/>
    </source>
</evidence>
<proteinExistence type="predicted"/>
<evidence type="ECO:0000256" key="2">
    <source>
        <dbReference type="ARBA" id="ARBA00036631"/>
    </source>
</evidence>
<dbReference type="Proteomes" id="UP000279833">
    <property type="component" value="Unassembled WGS sequence"/>
</dbReference>
<evidence type="ECO:0000313" key="9">
    <source>
        <dbReference type="EMBL" id="VDP66425.1"/>
    </source>
</evidence>
<evidence type="ECO:0000256" key="5">
    <source>
        <dbReference type="ARBA" id="ARBA00041396"/>
    </source>
</evidence>
<evidence type="ECO:0000256" key="4">
    <source>
        <dbReference type="ARBA" id="ARBA00040795"/>
    </source>
</evidence>
<dbReference type="InterPro" id="IPR002013">
    <property type="entry name" value="SAC_dom"/>
</dbReference>
<feature type="domain" description="SAC" evidence="8">
    <location>
        <begin position="1"/>
        <end position="92"/>
    </location>
</feature>
<dbReference type="AlphaFoldDB" id="A0A183KU90"/>
<dbReference type="GO" id="GO:0043812">
    <property type="term" value="F:phosphatidylinositol-4-phosphate phosphatase activity"/>
    <property type="evidence" value="ECO:0007669"/>
    <property type="project" value="TreeGrafter"/>
</dbReference>
<feature type="transmembrane region" description="Helical" evidence="7">
    <location>
        <begin position="110"/>
        <end position="130"/>
    </location>
</feature>
<dbReference type="PANTHER" id="PTHR45662">
    <property type="entry name" value="PHOSPHATIDYLINOSITIDE PHOSPHATASE SAC1"/>
    <property type="match status" value="1"/>
</dbReference>
<dbReference type="GO" id="GO:0004438">
    <property type="term" value="F:phosphatidylinositol-3-phosphate phosphatase activity"/>
    <property type="evidence" value="ECO:0007669"/>
    <property type="project" value="UniProtKB-EC"/>
</dbReference>
<reference evidence="9 10" key="2">
    <citation type="submission" date="2018-11" db="EMBL/GenBank/DDBJ databases">
        <authorList>
            <consortium name="Pathogen Informatics"/>
        </authorList>
    </citation>
    <scope>NUCLEOTIDE SEQUENCE [LARGE SCALE GENOMIC DNA]</scope>
    <source>
        <strain evidence="9">Dakar</strain>
        <strain evidence="10">Dakar, Senegal</strain>
    </source>
</reference>
<evidence type="ECO:0000256" key="6">
    <source>
        <dbReference type="ARBA" id="ARBA00041911"/>
    </source>
</evidence>
<keyword evidence="7" id="KW-0472">Membrane</keyword>
<dbReference type="WBParaSite" id="SCUD_0001863301-mRNA-1">
    <property type="protein sequence ID" value="SCUD_0001863301-mRNA-1"/>
    <property type="gene ID" value="SCUD_0001863301"/>
</dbReference>
<keyword evidence="10" id="KW-1185">Reference proteome</keyword>
<evidence type="ECO:0000259" key="8">
    <source>
        <dbReference type="PROSITE" id="PS50275"/>
    </source>
</evidence>
<evidence type="ECO:0000256" key="7">
    <source>
        <dbReference type="SAM" id="Phobius"/>
    </source>
</evidence>
<comment type="catalytic activity">
    <reaction evidence="3">
        <text>a 1,2-diacyl-sn-glycero-3-phospho-(1D-myo-inositol 4-phosphate) + H2O = a 1,2-diacyl-sn-glycero-3-phospho-(1D-myo-inositol) + phosphate</text>
        <dbReference type="Rhea" id="RHEA:55652"/>
        <dbReference type="ChEBI" id="CHEBI:15377"/>
        <dbReference type="ChEBI" id="CHEBI:43474"/>
        <dbReference type="ChEBI" id="CHEBI:57880"/>
        <dbReference type="ChEBI" id="CHEBI:58178"/>
    </reaction>
    <physiologicalReaction direction="left-to-right" evidence="3">
        <dbReference type="Rhea" id="RHEA:55653"/>
    </physiologicalReaction>
</comment>
<evidence type="ECO:0000256" key="3">
    <source>
        <dbReference type="ARBA" id="ARBA00036807"/>
    </source>
</evidence>
<dbReference type="STRING" id="6186.A0A183KU90"/>
<sequence>MNNSATIITRQTGTFRSNCIDCLDRTNVIQSMLSWCALEQAMIEIGILQGTVSRTADASTTSPLSHLWPGFGFRFKSIWANNADYCSLQYAGTPALKTDFTRTAHWTEKATYVLFWGGASVLSALAIFAYGDDFVDHPRFCPD</sequence>
<accession>A0A183KU90</accession>
<name>A0A183KU90_9TREM</name>
<gene>
    <name evidence="9" type="ORF">SCUD_LOCUS18630</name>
</gene>
<dbReference type="EC" id="3.1.3.64" evidence="1"/>